<dbReference type="NCBIfam" id="NF033832">
    <property type="entry name" value="sce7726_fam"/>
    <property type="match status" value="1"/>
</dbReference>
<evidence type="ECO:0000313" key="2">
    <source>
        <dbReference type="Proteomes" id="UP001501772"/>
    </source>
</evidence>
<evidence type="ECO:0008006" key="3">
    <source>
        <dbReference type="Google" id="ProtNLM"/>
    </source>
</evidence>
<accession>A0ABP8BQ09</accession>
<protein>
    <recommendedName>
        <fullName evidence="3">Sce7726 family protein</fullName>
    </recommendedName>
</protein>
<organism evidence="1 2">
    <name type="scientific">Pedobacter jeongneungensis</name>
    <dbReference type="NCBI Taxonomy" id="947309"/>
    <lineage>
        <taxon>Bacteria</taxon>
        <taxon>Pseudomonadati</taxon>
        <taxon>Bacteroidota</taxon>
        <taxon>Sphingobacteriia</taxon>
        <taxon>Sphingobacteriales</taxon>
        <taxon>Sphingobacteriaceae</taxon>
        <taxon>Pedobacter</taxon>
    </lineage>
</organism>
<reference evidence="2" key="1">
    <citation type="journal article" date="2019" name="Int. J. Syst. Evol. Microbiol.">
        <title>The Global Catalogue of Microorganisms (GCM) 10K type strain sequencing project: providing services to taxonomists for standard genome sequencing and annotation.</title>
        <authorList>
            <consortium name="The Broad Institute Genomics Platform"/>
            <consortium name="The Broad Institute Genome Sequencing Center for Infectious Disease"/>
            <person name="Wu L."/>
            <person name="Ma J."/>
        </authorList>
    </citation>
    <scope>NUCLEOTIDE SEQUENCE [LARGE SCALE GENOMIC DNA]</scope>
    <source>
        <strain evidence="2">JCM 17626</strain>
    </source>
</reference>
<comment type="caution">
    <text evidence="1">The sequence shown here is derived from an EMBL/GenBank/DDBJ whole genome shotgun (WGS) entry which is preliminary data.</text>
</comment>
<dbReference type="EMBL" id="BAABBY010000015">
    <property type="protein sequence ID" value="GAA4213236.1"/>
    <property type="molecule type" value="Genomic_DNA"/>
</dbReference>
<proteinExistence type="predicted"/>
<keyword evidence="2" id="KW-1185">Reference proteome</keyword>
<evidence type="ECO:0000313" key="1">
    <source>
        <dbReference type="EMBL" id="GAA4213236.1"/>
    </source>
</evidence>
<dbReference type="InterPro" id="IPR047729">
    <property type="entry name" value="Sce7726-like"/>
</dbReference>
<dbReference type="RefSeq" id="WP_344853694.1">
    <property type="nucleotide sequence ID" value="NZ_BAABBY010000015.1"/>
</dbReference>
<sequence>MPNLSNKITPILANSLARSYSPLLYPKKLRELLEAIVPGSNYSAFDKYSLHLEVNRLLCGNYRGEELIKYQIAKRYLLKDTVAAFEIRVGESRADFASINGVSRCYEIKTALDNLDKLDKQSLDYTSVFEYNTIILDEKHLSRAERDLPSGYGIMVIGKNALKQHRKALKNDKICSLCQLEMLTAKELTLFFGGKRDDLESISLETKPAMINKKFKLALKKRYQDKWNFVREHHGQILPIDFQFFFSTQEQPSLLYQKNF</sequence>
<dbReference type="Proteomes" id="UP001501772">
    <property type="component" value="Unassembled WGS sequence"/>
</dbReference>
<name>A0ABP8BQ09_9SPHI</name>
<gene>
    <name evidence="1" type="ORF">GCM10022289_45120</name>
</gene>